<dbReference type="PANTHER" id="PTHR33064:SF37">
    <property type="entry name" value="RIBONUCLEASE H"/>
    <property type="match status" value="1"/>
</dbReference>
<feature type="domain" description="Reverse transcriptase" evidence="1">
    <location>
        <begin position="34"/>
        <end position="216"/>
    </location>
</feature>
<gene>
    <name evidence="2" type="ORF">BBRV_LOCUS117738</name>
</gene>
<dbReference type="CDD" id="cd01647">
    <property type="entry name" value="RT_LTR"/>
    <property type="match status" value="1"/>
</dbReference>
<evidence type="ECO:0000259" key="1">
    <source>
        <dbReference type="PROSITE" id="PS50878"/>
    </source>
</evidence>
<sequence length="253" mass="28929">MHIDTQGHPPIRGGARRYVPQLLKAAHEKAAQLLKEDVIEPSQSDWCSWPVLVKKPDGSYRFCVDYRPLNAVTKHLALPMQNLEDLLDCAHGAMHVSKIDISQAFYHIPLDEKSKEKTALAVPGMAPGLFQFKRMPFGLKNSPAYFQMLTDKIVPPAWSTNVRKYVDDFLIFTRTLEEHEWFVTNLIRVLQENNLTINPDKCEFLCEKLSFLGYLLTPEGLTADPDRTKPITQYPVPKNVNVMCSNHHCETRK</sequence>
<dbReference type="InterPro" id="IPR000477">
    <property type="entry name" value="RT_dom"/>
</dbReference>
<dbReference type="GO" id="GO:0071897">
    <property type="term" value="P:DNA biosynthetic process"/>
    <property type="evidence" value="ECO:0007669"/>
    <property type="project" value="UniProtKB-ARBA"/>
</dbReference>
<dbReference type="Pfam" id="PF00078">
    <property type="entry name" value="RVT_1"/>
    <property type="match status" value="1"/>
</dbReference>
<organism evidence="2">
    <name type="scientific">Bracon brevicornis</name>
    <dbReference type="NCBI Taxonomy" id="1563983"/>
    <lineage>
        <taxon>Eukaryota</taxon>
        <taxon>Metazoa</taxon>
        <taxon>Ecdysozoa</taxon>
        <taxon>Arthropoda</taxon>
        <taxon>Hexapoda</taxon>
        <taxon>Insecta</taxon>
        <taxon>Pterygota</taxon>
        <taxon>Neoptera</taxon>
        <taxon>Endopterygota</taxon>
        <taxon>Hymenoptera</taxon>
        <taxon>Apocrita</taxon>
        <taxon>Ichneumonoidea</taxon>
        <taxon>Braconidae</taxon>
        <taxon>Braconinae</taxon>
        <taxon>Bracon</taxon>
    </lineage>
</organism>
<dbReference type="AlphaFoldDB" id="A0A6V7LWV4"/>
<protein>
    <recommendedName>
        <fullName evidence="1">Reverse transcriptase domain-containing protein</fullName>
    </recommendedName>
</protein>
<reference evidence="2" key="1">
    <citation type="submission" date="2020-07" db="EMBL/GenBank/DDBJ databases">
        <authorList>
            <person name="Ferguson B K."/>
        </authorList>
    </citation>
    <scope>NUCLEOTIDE SEQUENCE</scope>
    <source>
        <strain evidence="2">L06</strain>
    </source>
</reference>
<dbReference type="InterPro" id="IPR043128">
    <property type="entry name" value="Rev_trsase/Diguanyl_cyclase"/>
</dbReference>
<name>A0A6V7LWV4_9HYME</name>
<evidence type="ECO:0000313" key="2">
    <source>
        <dbReference type="EMBL" id="CAD1580703.1"/>
    </source>
</evidence>
<proteinExistence type="predicted"/>
<dbReference type="PANTHER" id="PTHR33064">
    <property type="entry name" value="POL PROTEIN"/>
    <property type="match status" value="1"/>
</dbReference>
<accession>A0A6V7LWV4</accession>
<dbReference type="InterPro" id="IPR043502">
    <property type="entry name" value="DNA/RNA_pol_sf"/>
</dbReference>
<dbReference type="EMBL" id="CADCXW020000345">
    <property type="protein sequence ID" value="CAD1580703.1"/>
    <property type="molecule type" value="Genomic_DNA"/>
</dbReference>
<dbReference type="Gene3D" id="3.10.10.10">
    <property type="entry name" value="HIV Type 1 Reverse Transcriptase, subunit A, domain 1"/>
    <property type="match status" value="1"/>
</dbReference>
<dbReference type="Gene3D" id="3.30.70.270">
    <property type="match status" value="1"/>
</dbReference>
<dbReference type="PROSITE" id="PS50878">
    <property type="entry name" value="RT_POL"/>
    <property type="match status" value="1"/>
</dbReference>
<dbReference type="SUPFAM" id="SSF56672">
    <property type="entry name" value="DNA/RNA polymerases"/>
    <property type="match status" value="1"/>
</dbReference>
<dbReference type="InterPro" id="IPR051320">
    <property type="entry name" value="Viral_Replic_Matur_Polypro"/>
</dbReference>